<name>K1XXT6_9BACT</name>
<reference evidence="3" key="1">
    <citation type="journal article" date="2012" name="Science">
        <title>Fermentation, hydrogen, and sulfur metabolism in multiple uncultivated bacterial phyla.</title>
        <authorList>
            <person name="Wrighton K.C."/>
            <person name="Thomas B.C."/>
            <person name="Sharon I."/>
            <person name="Miller C.S."/>
            <person name="Castelle C.J."/>
            <person name="VerBerkmoes N.C."/>
            <person name="Wilkins M.J."/>
            <person name="Hettich R.L."/>
            <person name="Lipton M.S."/>
            <person name="Williams K.H."/>
            <person name="Long P.E."/>
            <person name="Banfield J.F."/>
        </authorList>
    </citation>
    <scope>NUCLEOTIDE SEQUENCE [LARGE SCALE GENOMIC DNA]</scope>
</reference>
<keyword evidence="1" id="KW-0472">Membrane</keyword>
<gene>
    <name evidence="3" type="ORF">ACD_78C00275G0002</name>
</gene>
<dbReference type="InterPro" id="IPR036163">
    <property type="entry name" value="HMA_dom_sf"/>
</dbReference>
<evidence type="ECO:0000256" key="1">
    <source>
        <dbReference type="SAM" id="Phobius"/>
    </source>
</evidence>
<dbReference type="Pfam" id="PF13473">
    <property type="entry name" value="Cupredoxin_1"/>
    <property type="match status" value="1"/>
</dbReference>
<dbReference type="PROSITE" id="PS50846">
    <property type="entry name" value="HMA_2"/>
    <property type="match status" value="1"/>
</dbReference>
<organism evidence="3">
    <name type="scientific">uncultured bacterium</name>
    <name type="common">gcode 4</name>
    <dbReference type="NCBI Taxonomy" id="1234023"/>
    <lineage>
        <taxon>Bacteria</taxon>
        <taxon>environmental samples</taxon>
    </lineage>
</organism>
<dbReference type="Pfam" id="PF00403">
    <property type="entry name" value="HMA"/>
    <property type="match status" value="1"/>
</dbReference>
<evidence type="ECO:0000313" key="3">
    <source>
        <dbReference type="EMBL" id="EKD29771.1"/>
    </source>
</evidence>
<dbReference type="Gene3D" id="3.30.70.100">
    <property type="match status" value="1"/>
</dbReference>
<keyword evidence="1" id="KW-0812">Transmembrane</keyword>
<feature type="transmembrane region" description="Helical" evidence="1">
    <location>
        <begin position="253"/>
        <end position="272"/>
    </location>
</feature>
<evidence type="ECO:0000259" key="2">
    <source>
        <dbReference type="PROSITE" id="PS50846"/>
    </source>
</evidence>
<dbReference type="InterPro" id="IPR028096">
    <property type="entry name" value="EfeO_Cupredoxin"/>
</dbReference>
<dbReference type="InterPro" id="IPR039447">
    <property type="entry name" value="UreH-like_TM_dom"/>
</dbReference>
<dbReference type="Gene3D" id="2.60.40.420">
    <property type="entry name" value="Cupredoxins - blue copper proteins"/>
    <property type="match status" value="1"/>
</dbReference>
<dbReference type="PANTHER" id="PTHR42208">
    <property type="entry name" value="HEAVY METAL TRANSPORTER-RELATED"/>
    <property type="match status" value="1"/>
</dbReference>
<feature type="transmembrane region" description="Helical" evidence="1">
    <location>
        <begin position="165"/>
        <end position="188"/>
    </location>
</feature>
<dbReference type="InterPro" id="IPR006121">
    <property type="entry name" value="HMA_dom"/>
</dbReference>
<feature type="domain" description="HMA" evidence="2">
    <location>
        <begin position="2"/>
        <end position="68"/>
    </location>
</feature>
<feature type="transmembrane region" description="Helical" evidence="1">
    <location>
        <begin position="194"/>
        <end position="214"/>
    </location>
</feature>
<dbReference type="EMBL" id="AMFJ01034275">
    <property type="protein sequence ID" value="EKD29771.1"/>
    <property type="molecule type" value="Genomic_DNA"/>
</dbReference>
<feature type="transmembrane region" description="Helical" evidence="1">
    <location>
        <begin position="278"/>
        <end position="300"/>
    </location>
</feature>
<feature type="transmembrane region" description="Helical" evidence="1">
    <location>
        <begin position="120"/>
        <end position="144"/>
    </location>
</feature>
<feature type="transmembrane region" description="Helical" evidence="1">
    <location>
        <begin position="83"/>
        <end position="100"/>
    </location>
</feature>
<dbReference type="GO" id="GO:0046872">
    <property type="term" value="F:metal ion binding"/>
    <property type="evidence" value="ECO:0007669"/>
    <property type="project" value="InterPro"/>
</dbReference>
<comment type="caution">
    <text evidence="3">The sequence shown here is derived from an EMBL/GenBank/DDBJ whole genome shotgun (WGS) entry which is preliminary data.</text>
</comment>
<dbReference type="Pfam" id="PF13386">
    <property type="entry name" value="DsbD_2"/>
    <property type="match status" value="1"/>
</dbReference>
<keyword evidence="1" id="KW-1133">Transmembrane helix</keyword>
<protein>
    <recommendedName>
        <fullName evidence="2">HMA domain-containing protein</fullName>
    </recommendedName>
</protein>
<sequence length="476" mass="50915">MKKLTIDVAGMHCKSCELLLERSIRGVENVEKVHANQSKGTVEVSYSETVPDEKVIESIIEENGYKLGKEAKLPWFHSSPKKYLETFLIALALSIIYIVAKMSGFSLGGFGNFTSPTLTVAFLVGVTAGVSSCMALVGGLILGVSSKWNEEHIHASKWHRFEPHLYFNIGRVAGFGILGGLLGIFGSFVSLSPFAIGVLTVATGLIMLLLGINLSELSPRLSRVSITLPKFLGAGVANDWGVSKHITALSTGALTFFLPCGFTLAMQAYAITTGSFTTGALTMMAFALGTAPGLLGVGWLTSSLSGTIAKRFFRFMGVLVLLLALFNISNGYTLMNLGGSMKVVPSTGIVSDEFQEIRMTEWDGGYTPNVFHIKPNRKTRWIINATNPYSCASQLTAPSIGVSKQLEQGENVIEFISPASGTIRFSCSMGMYSGKIIVDSAESGVKTSLAPTQTTAVSDTPTEIAHSCSTVSRVKK</sequence>
<proteinExistence type="predicted"/>
<dbReference type="AlphaFoldDB" id="K1XXT6"/>
<accession>K1XXT6</accession>
<dbReference type="CDD" id="cd00371">
    <property type="entry name" value="HMA"/>
    <property type="match status" value="1"/>
</dbReference>
<dbReference type="SUPFAM" id="SSF49503">
    <property type="entry name" value="Cupredoxins"/>
    <property type="match status" value="1"/>
</dbReference>
<feature type="transmembrane region" description="Helical" evidence="1">
    <location>
        <begin position="312"/>
        <end position="332"/>
    </location>
</feature>
<dbReference type="PANTHER" id="PTHR42208:SF1">
    <property type="entry name" value="HEAVY METAL TRANSPORTER"/>
    <property type="match status" value="1"/>
</dbReference>
<dbReference type="InterPro" id="IPR008972">
    <property type="entry name" value="Cupredoxin"/>
</dbReference>
<dbReference type="SUPFAM" id="SSF55008">
    <property type="entry name" value="HMA, heavy metal-associated domain"/>
    <property type="match status" value="1"/>
</dbReference>